<evidence type="ECO:0000256" key="3">
    <source>
        <dbReference type="ARBA" id="ARBA00022679"/>
    </source>
</evidence>
<dbReference type="GO" id="GO:0051539">
    <property type="term" value="F:4 iron, 4 sulfur cluster binding"/>
    <property type="evidence" value="ECO:0007669"/>
    <property type="project" value="UniProtKB-KW"/>
</dbReference>
<feature type="binding site" evidence="6">
    <location>
        <position position="294"/>
    </location>
    <ligand>
        <name>S-adenosyl-L-methionine</name>
        <dbReference type="ChEBI" id="CHEBI:59789"/>
    </ligand>
</feature>
<evidence type="ECO:0000313" key="8">
    <source>
        <dbReference type="EMBL" id="KMO27832.1"/>
    </source>
</evidence>
<dbReference type="InterPro" id="IPR029063">
    <property type="entry name" value="SAM-dependent_MTases_sf"/>
</dbReference>
<keyword evidence="1" id="KW-0004">4Fe-4S</keyword>
<name>A0A0J6S2M6_9HYPH</name>
<evidence type="ECO:0000256" key="6">
    <source>
        <dbReference type="PROSITE-ProRule" id="PRU01024"/>
    </source>
</evidence>
<dbReference type="OrthoDB" id="9804590at2"/>
<comment type="similarity">
    <text evidence="6">Belongs to the class I-like SAM-binding methyltransferase superfamily. RNA M5U methyltransferase family.</text>
</comment>
<dbReference type="InterPro" id="IPR012340">
    <property type="entry name" value="NA-bd_OB-fold"/>
</dbReference>
<dbReference type="InterPro" id="IPR010280">
    <property type="entry name" value="U5_MeTrfase_fam"/>
</dbReference>
<proteinExistence type="inferred from homology"/>
<evidence type="ECO:0000256" key="2">
    <source>
        <dbReference type="ARBA" id="ARBA00022603"/>
    </source>
</evidence>
<feature type="binding site" evidence="6">
    <location>
        <position position="274"/>
    </location>
    <ligand>
        <name>S-adenosyl-L-methionine</name>
        <dbReference type="ChEBI" id="CHEBI:59789"/>
    </ligand>
</feature>
<dbReference type="PROSITE" id="PS51687">
    <property type="entry name" value="SAM_MT_RNA_M5U"/>
    <property type="match status" value="1"/>
</dbReference>
<evidence type="ECO:0000313" key="9">
    <source>
        <dbReference type="Proteomes" id="UP000035929"/>
    </source>
</evidence>
<comment type="caution">
    <text evidence="8">The sequence shown here is derived from an EMBL/GenBank/DDBJ whole genome shotgun (WGS) entry which is preliminary data.</text>
</comment>
<feature type="active site" description="Nucleophile" evidence="6">
    <location>
        <position position="368"/>
    </location>
</feature>
<keyword evidence="4 6" id="KW-0949">S-adenosyl-L-methionine</keyword>
<keyword evidence="5" id="KW-0411">Iron-sulfur</keyword>
<dbReference type="EMBL" id="LABX01000285">
    <property type="protein sequence ID" value="KMO27832.1"/>
    <property type="molecule type" value="Genomic_DNA"/>
</dbReference>
<keyword evidence="1" id="KW-0408">Iron</keyword>
<dbReference type="PANTHER" id="PTHR11061:SF49">
    <property type="entry name" value="23S RRNA (URACIL(1939)-C(5))-METHYLTRANSFERASE RLMD"/>
    <property type="match status" value="1"/>
</dbReference>
<gene>
    <name evidence="8" type="ORF">VP06_29595</name>
</gene>
<dbReference type="SUPFAM" id="SSF53335">
    <property type="entry name" value="S-adenosyl-L-methionine-dependent methyltransferases"/>
    <property type="match status" value="1"/>
</dbReference>
<feature type="active site" evidence="7">
    <location>
        <position position="368"/>
    </location>
</feature>
<dbReference type="Proteomes" id="UP000035929">
    <property type="component" value="Unassembled WGS sequence"/>
</dbReference>
<organism evidence="8 9">
    <name type="scientific">Methylobacterium aquaticum</name>
    <dbReference type="NCBI Taxonomy" id="270351"/>
    <lineage>
        <taxon>Bacteria</taxon>
        <taxon>Pseudomonadati</taxon>
        <taxon>Pseudomonadota</taxon>
        <taxon>Alphaproteobacteria</taxon>
        <taxon>Hyphomicrobiales</taxon>
        <taxon>Methylobacteriaceae</taxon>
        <taxon>Methylobacterium</taxon>
    </lineage>
</organism>
<sequence length="415" mass="43238">MSDVMEIARLGLRGDGVTPDGVVVPGALPGETVRAAPEEGTRPPRARLDAVLTPSADRIAPFCPSFGTCGGCAIQHLAPAPYAAWKRDLVVGALARAGIEAPVAPLVDAHGTGRRRITLHVRAGEGGPQAGFMAARSHALVAIDHCPVTEPALHRAPEIARAVSRPLGGGGGKPLDVQVTATTGGLDVDIRGHGPASERARQALVLLAGDLDLARISLHGEVLIVRRPPEIPAGRSRLVPPSGGFLQATAVGEATLARLVVEGVGKAKRVLDLFSGAGAFSLALAEAHTVHAVEGEAGALTALDRAFRETPGLRTVTTERRDLFRRPLLAPELDRHDAVVFDPPRAGAEAQSARIAESKVPVVVGVSCDAGSFARDAALLAQGGYRLEAVTPVDQFRHSPHVEIVGVFRRPGKKR</sequence>
<feature type="binding site" evidence="6">
    <location>
        <position position="342"/>
    </location>
    <ligand>
        <name>S-adenosyl-L-methionine</name>
        <dbReference type="ChEBI" id="CHEBI:59789"/>
    </ligand>
</feature>
<dbReference type="PATRIC" id="fig|270351.6.peg.4285"/>
<dbReference type="CDD" id="cd02440">
    <property type="entry name" value="AdoMet_MTases"/>
    <property type="match status" value="1"/>
</dbReference>
<dbReference type="AlphaFoldDB" id="A0A0J6S2M6"/>
<dbReference type="Gene3D" id="2.40.50.1070">
    <property type="match status" value="1"/>
</dbReference>
<keyword evidence="2 6" id="KW-0489">Methyltransferase</keyword>
<accession>A0A0J6S2M6</accession>
<keyword evidence="3 6" id="KW-0808">Transferase</keyword>
<dbReference type="PROSITE" id="PS01230">
    <property type="entry name" value="TRMA_1"/>
    <property type="match status" value="1"/>
</dbReference>
<dbReference type="PANTHER" id="PTHR11061">
    <property type="entry name" value="RNA M5U METHYLTRANSFERASE"/>
    <property type="match status" value="1"/>
</dbReference>
<dbReference type="Gene3D" id="2.40.50.140">
    <property type="entry name" value="Nucleic acid-binding proteins"/>
    <property type="match status" value="1"/>
</dbReference>
<dbReference type="InterPro" id="IPR030390">
    <property type="entry name" value="MeTrfase_TrmA_AS"/>
</dbReference>
<evidence type="ECO:0000256" key="7">
    <source>
        <dbReference type="PROSITE-ProRule" id="PRU10015"/>
    </source>
</evidence>
<evidence type="ECO:0000256" key="4">
    <source>
        <dbReference type="ARBA" id="ARBA00022691"/>
    </source>
</evidence>
<keyword evidence="1" id="KW-0479">Metal-binding</keyword>
<evidence type="ECO:0000256" key="5">
    <source>
        <dbReference type="ARBA" id="ARBA00023014"/>
    </source>
</evidence>
<dbReference type="RefSeq" id="WP_048467375.1">
    <property type="nucleotide sequence ID" value="NZ_LABX01000285.1"/>
</dbReference>
<reference evidence="8 9" key="1">
    <citation type="submission" date="2015-03" db="EMBL/GenBank/DDBJ databases">
        <title>Genome sequencing of Methylobacterium aquaticum DSM16371 type strain.</title>
        <authorList>
            <person name="Chaudhry V."/>
            <person name="Patil P.B."/>
        </authorList>
    </citation>
    <scope>NUCLEOTIDE SEQUENCE [LARGE SCALE GENOMIC DNA]</scope>
    <source>
        <strain evidence="8 9">DSM 16371</strain>
    </source>
</reference>
<dbReference type="GO" id="GO:0070041">
    <property type="term" value="F:rRNA (uridine-C5-)-methyltransferase activity"/>
    <property type="evidence" value="ECO:0007669"/>
    <property type="project" value="TreeGrafter"/>
</dbReference>
<protein>
    <submittedName>
        <fullName evidence="8">RNA methyltransferase</fullName>
    </submittedName>
</protein>
<evidence type="ECO:0000256" key="1">
    <source>
        <dbReference type="ARBA" id="ARBA00022485"/>
    </source>
</evidence>
<dbReference type="Gene3D" id="3.40.50.150">
    <property type="entry name" value="Vaccinia Virus protein VP39"/>
    <property type="match status" value="1"/>
</dbReference>
<feature type="binding site" evidence="6">
    <location>
        <position position="247"/>
    </location>
    <ligand>
        <name>S-adenosyl-L-methionine</name>
        <dbReference type="ChEBI" id="CHEBI:59789"/>
    </ligand>
</feature>
<dbReference type="GO" id="GO:0070475">
    <property type="term" value="P:rRNA base methylation"/>
    <property type="evidence" value="ECO:0007669"/>
    <property type="project" value="TreeGrafter"/>
</dbReference>